<dbReference type="Gene3D" id="3.40.800.10">
    <property type="entry name" value="Ureohydrolase domain"/>
    <property type="match status" value="1"/>
</dbReference>
<dbReference type="Pfam" id="PF00491">
    <property type="entry name" value="Arginase"/>
    <property type="match status" value="1"/>
</dbReference>
<dbReference type="NCBIfam" id="TIGR01230">
    <property type="entry name" value="agmatinase"/>
    <property type="match status" value="1"/>
</dbReference>
<dbReference type="Proteomes" id="UP000186851">
    <property type="component" value="Chromosome"/>
</dbReference>
<dbReference type="EMBL" id="CP091871">
    <property type="protein sequence ID" value="WEU39939.1"/>
    <property type="molecule type" value="Genomic_DNA"/>
</dbReference>
<evidence type="ECO:0000256" key="4">
    <source>
        <dbReference type="PIRSR" id="PIRSR036979-1"/>
    </source>
</evidence>
<reference evidence="6" key="1">
    <citation type="journal article" date="2017" name="Nature">
        <title>Asgard archaea illuminate the origin of eukaryotic cellular complexity.</title>
        <authorList>
            <person name="Zaremba-Niedzwiedzka K."/>
            <person name="Caceres E.F."/>
            <person name="Saw J.H."/>
            <person name="Backstrom D."/>
            <person name="Juzokaite L."/>
            <person name="Vancaester E."/>
            <person name="Seitz K.W."/>
            <person name="Anantharaman K."/>
            <person name="Starnawski P."/>
            <person name="Kjeldsen K.U."/>
            <person name="Scott M.B."/>
            <person name="Nunoura T."/>
            <person name="Banfield J.F."/>
            <person name="Schramm A."/>
            <person name="Baker B.J."/>
            <person name="Spang A."/>
            <person name="Ettema T.J.G."/>
        </authorList>
    </citation>
    <scope>NUCLEOTIDE SEQUENCE</scope>
    <source>
        <strain evidence="6">LCB_4</strain>
    </source>
</reference>
<dbReference type="SUPFAM" id="SSF52768">
    <property type="entry name" value="Arginase/deacetylase"/>
    <property type="match status" value="1"/>
</dbReference>
<feature type="binding site" evidence="4">
    <location>
        <position position="114"/>
    </location>
    <ligand>
        <name>Mn(2+)</name>
        <dbReference type="ChEBI" id="CHEBI:29035"/>
        <label>1</label>
    </ligand>
</feature>
<dbReference type="InterPro" id="IPR020855">
    <property type="entry name" value="Ureohydrolase_Mn_BS"/>
</dbReference>
<dbReference type="EC" id="3.5.3.11" evidence="6"/>
<dbReference type="InterPro" id="IPR005925">
    <property type="entry name" value="Agmatinase-rel"/>
</dbReference>
<evidence type="ECO:0000256" key="2">
    <source>
        <dbReference type="ARBA" id="ARBA00022723"/>
    </source>
</evidence>
<comment type="cofactor">
    <cofactor evidence="4">
        <name>Mn(2+)</name>
        <dbReference type="ChEBI" id="CHEBI:29035"/>
    </cofactor>
    <text evidence="4">Binds 2 manganese ions per subunit.</text>
</comment>
<gene>
    <name evidence="6" type="primary">speB</name>
    <name evidence="6" type="ORF">OdinLCB4_005575</name>
</gene>
<dbReference type="PROSITE" id="PS01053">
    <property type="entry name" value="ARGINASE_1"/>
    <property type="match status" value="1"/>
</dbReference>
<dbReference type="GO" id="GO:0033389">
    <property type="term" value="P:putrescine biosynthetic process from arginine, via agmatine"/>
    <property type="evidence" value="ECO:0007669"/>
    <property type="project" value="TreeGrafter"/>
</dbReference>
<evidence type="ECO:0000313" key="7">
    <source>
        <dbReference type="Proteomes" id="UP000186851"/>
    </source>
</evidence>
<dbReference type="AlphaFoldDB" id="A0AAF0IAX6"/>
<keyword evidence="4" id="KW-0464">Manganese</keyword>
<organism evidence="6 7">
    <name type="scientific">Odinarchaeota yellowstonii (strain LCB_4)</name>
    <dbReference type="NCBI Taxonomy" id="1841599"/>
    <lineage>
        <taxon>Archaea</taxon>
        <taxon>Promethearchaeati</taxon>
        <taxon>Candidatus Odinarchaeota</taxon>
        <taxon>Candidatus Odinarchaeia</taxon>
        <taxon>Candidatus Odinarchaeales</taxon>
        <taxon>Candidatus Odinarchaeaceae</taxon>
        <taxon>Candidatus Odinarchaeum</taxon>
    </lineage>
</organism>
<reference evidence="6" key="2">
    <citation type="journal article" date="2022" name="Nat. Microbiol.">
        <title>A closed Candidatus Odinarchaeum chromosome exposes Asgard archaeal viruses.</title>
        <authorList>
            <person name="Tamarit D."/>
            <person name="Caceres E.F."/>
            <person name="Krupovic M."/>
            <person name="Nijland R."/>
            <person name="Eme L."/>
            <person name="Robinson N.P."/>
            <person name="Ettema T.J.G."/>
        </authorList>
    </citation>
    <scope>NUCLEOTIDE SEQUENCE</scope>
    <source>
        <strain evidence="6">LCB_4</strain>
    </source>
</reference>
<dbReference type="GO" id="GO:0046872">
    <property type="term" value="F:metal ion binding"/>
    <property type="evidence" value="ECO:0007669"/>
    <property type="project" value="UniProtKB-KW"/>
</dbReference>
<feature type="binding site" evidence="4">
    <location>
        <position position="135"/>
    </location>
    <ligand>
        <name>Mn(2+)</name>
        <dbReference type="ChEBI" id="CHEBI:29035"/>
        <label>1</label>
    </ligand>
</feature>
<proteinExistence type="inferred from homology"/>
<evidence type="ECO:0000256" key="3">
    <source>
        <dbReference type="ARBA" id="ARBA00022801"/>
    </source>
</evidence>
<dbReference type="PANTHER" id="PTHR11358">
    <property type="entry name" value="ARGINASE/AGMATINASE"/>
    <property type="match status" value="1"/>
</dbReference>
<evidence type="ECO:0000256" key="1">
    <source>
        <dbReference type="ARBA" id="ARBA00009227"/>
    </source>
</evidence>
<keyword evidence="3 5" id="KW-0378">Hydrolase</keyword>
<feature type="binding site" evidence="4">
    <location>
        <position position="137"/>
    </location>
    <ligand>
        <name>Mn(2+)</name>
        <dbReference type="ChEBI" id="CHEBI:29035"/>
        <label>1</label>
    </ligand>
</feature>
<evidence type="ECO:0000256" key="5">
    <source>
        <dbReference type="RuleBase" id="RU003684"/>
    </source>
</evidence>
<dbReference type="InterPro" id="IPR006035">
    <property type="entry name" value="Ureohydrolase"/>
</dbReference>
<feature type="binding site" evidence="4">
    <location>
        <position position="222"/>
    </location>
    <ligand>
        <name>Mn(2+)</name>
        <dbReference type="ChEBI" id="CHEBI:29035"/>
        <label>1</label>
    </ligand>
</feature>
<feature type="binding site" evidence="4">
    <location>
        <position position="224"/>
    </location>
    <ligand>
        <name>Mn(2+)</name>
        <dbReference type="ChEBI" id="CHEBI:29035"/>
        <label>1</label>
    </ligand>
</feature>
<keyword evidence="2 4" id="KW-0479">Metal-binding</keyword>
<accession>A0AAF0IAX6</accession>
<dbReference type="KEGG" id="oyw:OdinLCB4_005575"/>
<name>A0AAF0IAX6_ODILC</name>
<dbReference type="GO" id="GO:0008783">
    <property type="term" value="F:agmatinase activity"/>
    <property type="evidence" value="ECO:0007669"/>
    <property type="project" value="UniProtKB-EC"/>
</dbReference>
<evidence type="ECO:0000313" key="6">
    <source>
        <dbReference type="EMBL" id="WEU39939.1"/>
    </source>
</evidence>
<comment type="similarity">
    <text evidence="1">Belongs to the arginase family. Agmatinase subfamily.</text>
</comment>
<dbReference type="PROSITE" id="PS51409">
    <property type="entry name" value="ARGINASE_2"/>
    <property type="match status" value="1"/>
</dbReference>
<dbReference type="PIRSF" id="PIRSF036979">
    <property type="entry name" value="Arginase"/>
    <property type="match status" value="1"/>
</dbReference>
<feature type="binding site" evidence="4">
    <location>
        <position position="133"/>
    </location>
    <ligand>
        <name>Mn(2+)</name>
        <dbReference type="ChEBI" id="CHEBI:29035"/>
        <label>1</label>
    </ligand>
</feature>
<dbReference type="PANTHER" id="PTHR11358:SF26">
    <property type="entry name" value="GUANIDINO ACID HYDROLASE, MITOCHONDRIAL"/>
    <property type="match status" value="1"/>
</dbReference>
<sequence length="299" mass="33417">MSYRELYCSKSTGFLNLNISYNDAEFIVLGVPLDSTSSYIPGARFGPDSIRRASINIETYDYTTGFDVRESKLADIGDIDVDYSSIDLTLDKITKVLSEILTDRKKPIILGGEHTITLGVCRAVKPQMMICFDAHLDLREEYAGARISHATFMRRVFEEGIVEKTLFIGTRAVSREESKFMKKISGHRVITAKEVYEKDSPSIIKIIEEEISSYPHVYISIDMDVLEPAVAPSVGNPEPGGLSYNFVSEVIEKLDGVLIGVDLTEVTPLYNIDITSIYAAKLIFKAISSMSKSKTRIRR</sequence>
<dbReference type="CDD" id="cd11593">
    <property type="entry name" value="Agmatinase-like_2"/>
    <property type="match status" value="1"/>
</dbReference>
<dbReference type="InterPro" id="IPR023696">
    <property type="entry name" value="Ureohydrolase_dom_sf"/>
</dbReference>
<protein>
    <submittedName>
        <fullName evidence="6">Agmatinase</fullName>
        <ecNumber evidence="6">3.5.3.11</ecNumber>
    </submittedName>
</protein>